<dbReference type="RefSeq" id="WP_269878010.1">
    <property type="nucleotide sequence ID" value="NZ_JAPZVM010000006.1"/>
</dbReference>
<organism evidence="2 3">
    <name type="scientific">Phocaeicola acetigenes</name>
    <dbReference type="NCBI Taxonomy" id="3016083"/>
    <lineage>
        <taxon>Bacteria</taxon>
        <taxon>Pseudomonadati</taxon>
        <taxon>Bacteroidota</taxon>
        <taxon>Bacteroidia</taxon>
        <taxon>Bacteroidales</taxon>
        <taxon>Bacteroidaceae</taxon>
        <taxon>Phocaeicola</taxon>
    </lineage>
</organism>
<protein>
    <submittedName>
        <fullName evidence="2">LysO family transporter</fullName>
    </submittedName>
</protein>
<evidence type="ECO:0000313" key="2">
    <source>
        <dbReference type="EMBL" id="MCZ8372751.1"/>
    </source>
</evidence>
<dbReference type="Proteomes" id="UP001141933">
    <property type="component" value="Unassembled WGS sequence"/>
</dbReference>
<sequence length="92" mass="10098">MFTVISIMIGGIALGFLLRKQRMTGVHRVITALIWLLLFLLGTEVGGNRRIMENLHTLGVEAVVITLACVLGSCVCAWGLWKVLYGRKGAEQ</sequence>
<feature type="transmembrane region" description="Helical" evidence="1">
    <location>
        <begin position="25"/>
        <end position="42"/>
    </location>
</feature>
<feature type="transmembrane region" description="Helical" evidence="1">
    <location>
        <begin position="62"/>
        <end position="81"/>
    </location>
</feature>
<dbReference type="Pfam" id="PF03956">
    <property type="entry name" value="Lys_export"/>
    <property type="match status" value="1"/>
</dbReference>
<dbReference type="EMBL" id="JAPZVM010000006">
    <property type="protein sequence ID" value="MCZ8372751.1"/>
    <property type="molecule type" value="Genomic_DNA"/>
</dbReference>
<keyword evidence="3" id="KW-1185">Reference proteome</keyword>
<proteinExistence type="predicted"/>
<keyword evidence="1" id="KW-1133">Transmembrane helix</keyword>
<name>A0ABT4PI70_9BACT</name>
<gene>
    <name evidence="2" type="ORF">O6P32_08540</name>
</gene>
<keyword evidence="1" id="KW-0472">Membrane</keyword>
<keyword evidence="1" id="KW-0812">Transmembrane</keyword>
<dbReference type="InterPro" id="IPR005642">
    <property type="entry name" value="LysO"/>
</dbReference>
<reference evidence="2" key="1">
    <citation type="submission" date="2022-12" db="EMBL/GenBank/DDBJ databases">
        <title>Phocaeicola acetigenes sp. nov., isolated feces from a healthy human.</title>
        <authorList>
            <person name="Do H."/>
            <person name="Ha Y.B."/>
            <person name="Kim J.-S."/>
            <person name="Suh M.K."/>
            <person name="Kim H.S."/>
            <person name="Lee J.-S."/>
        </authorList>
    </citation>
    <scope>NUCLEOTIDE SEQUENCE</scope>
    <source>
        <strain evidence="2">KGMB11183</strain>
    </source>
</reference>
<comment type="caution">
    <text evidence="2">The sequence shown here is derived from an EMBL/GenBank/DDBJ whole genome shotgun (WGS) entry which is preliminary data.</text>
</comment>
<accession>A0ABT4PI70</accession>
<evidence type="ECO:0000256" key="1">
    <source>
        <dbReference type="SAM" id="Phobius"/>
    </source>
</evidence>
<evidence type="ECO:0000313" key="3">
    <source>
        <dbReference type="Proteomes" id="UP001141933"/>
    </source>
</evidence>